<keyword evidence="3" id="KW-1185">Reference proteome</keyword>
<sequence>MYCTVLSCKQARGPLAVSTRSWDDEEIPAGRGHLSPSKHWDTEESNSIQPAERLPFRCLAWLRIVFPLCVSDAARSSVVAVVVPVVAVMVGGANTPIEQKERGGNCMHFGVV</sequence>
<organism evidence="2 3">
    <name type="scientific">Trichoderma simmonsii</name>
    <dbReference type="NCBI Taxonomy" id="1491479"/>
    <lineage>
        <taxon>Eukaryota</taxon>
        <taxon>Fungi</taxon>
        <taxon>Dikarya</taxon>
        <taxon>Ascomycota</taxon>
        <taxon>Pezizomycotina</taxon>
        <taxon>Sordariomycetes</taxon>
        <taxon>Hypocreomycetidae</taxon>
        <taxon>Hypocreales</taxon>
        <taxon>Hypocreaceae</taxon>
        <taxon>Trichoderma</taxon>
    </lineage>
</organism>
<evidence type="ECO:0000256" key="1">
    <source>
        <dbReference type="SAM" id="MobiDB-lite"/>
    </source>
</evidence>
<feature type="region of interest" description="Disordered" evidence="1">
    <location>
        <begin position="21"/>
        <end position="47"/>
    </location>
</feature>
<name>A0A8G0PD20_9HYPO</name>
<protein>
    <submittedName>
        <fullName evidence="2">Uncharacterized protein</fullName>
    </submittedName>
</protein>
<evidence type="ECO:0000313" key="3">
    <source>
        <dbReference type="Proteomes" id="UP000826661"/>
    </source>
</evidence>
<dbReference type="EMBL" id="CP075865">
    <property type="protein sequence ID" value="QYS96781.1"/>
    <property type="molecule type" value="Genomic_DNA"/>
</dbReference>
<dbReference type="AlphaFoldDB" id="A0A8G0PD20"/>
<dbReference type="Proteomes" id="UP000826661">
    <property type="component" value="Chromosome II"/>
</dbReference>
<evidence type="ECO:0000313" key="2">
    <source>
        <dbReference type="EMBL" id="QYS96781.1"/>
    </source>
</evidence>
<proteinExistence type="predicted"/>
<gene>
    <name evidence="2" type="ORF">H0G86_004020</name>
</gene>
<reference evidence="2 3" key="1">
    <citation type="journal article" date="2021" name="BMC Genomics">
        <title>Telomere-to-telomere genome assembly of asparaginase-producing Trichoderma simmonsii.</title>
        <authorList>
            <person name="Chung D."/>
            <person name="Kwon Y.M."/>
            <person name="Yang Y."/>
        </authorList>
    </citation>
    <scope>NUCLEOTIDE SEQUENCE [LARGE SCALE GENOMIC DNA]</scope>
    <source>
        <strain evidence="2 3">GH-Sj1</strain>
    </source>
</reference>
<accession>A0A8G0PD20</accession>